<dbReference type="Proteomes" id="UP000004834">
    <property type="component" value="Unassembled WGS sequence"/>
</dbReference>
<proteinExistence type="predicted"/>
<reference evidence="1 2" key="1">
    <citation type="submission" date="2011-11" db="EMBL/GenBank/DDBJ databases">
        <title>The Genome Sequence of Myroides odoratimimus CIP 101113.</title>
        <authorList>
            <person name="Earl A."/>
            <person name="Ward D."/>
            <person name="Feldgarden M."/>
            <person name="Gevers D."/>
            <person name="Huys G."/>
            <person name="Young S.K."/>
            <person name="Zeng Q."/>
            <person name="Gargeya S."/>
            <person name="Fitzgerald M."/>
            <person name="Haas B."/>
            <person name="Abouelleil A."/>
            <person name="Alvarado L."/>
            <person name="Arachchi H.M."/>
            <person name="Berlin A."/>
            <person name="Brown A."/>
            <person name="Chapman S.B."/>
            <person name="Chen Z."/>
            <person name="Dunbar C."/>
            <person name="Freedman E."/>
            <person name="Gearin G."/>
            <person name="Goldberg J."/>
            <person name="Griggs A."/>
            <person name="Gujja S."/>
            <person name="Heiman D."/>
            <person name="Howarth C."/>
            <person name="Larson L."/>
            <person name="Lui A."/>
            <person name="MacDonald P.J.P."/>
            <person name="Montmayeur A."/>
            <person name="Murphy C."/>
            <person name="Neiman D."/>
            <person name="Pearson M."/>
            <person name="Priest M."/>
            <person name="Roberts A."/>
            <person name="Saif S."/>
            <person name="Shea T."/>
            <person name="Shenoy N."/>
            <person name="Sisk P."/>
            <person name="Stolte C."/>
            <person name="Sykes S."/>
            <person name="Wortman J."/>
            <person name="Nusbaum C."/>
            <person name="Birren B."/>
        </authorList>
    </citation>
    <scope>NUCLEOTIDE SEQUENCE [LARGE SCALE GENOMIC DNA]</scope>
    <source>
        <strain evidence="1 2">CIP 101113</strain>
    </source>
</reference>
<comment type="caution">
    <text evidence="1">The sequence shown here is derived from an EMBL/GenBank/DDBJ whole genome shotgun (WGS) entry which is preliminary data.</text>
</comment>
<evidence type="ECO:0000313" key="1">
    <source>
        <dbReference type="EMBL" id="EHO13229.1"/>
    </source>
</evidence>
<gene>
    <name evidence="1" type="ORF">HMPREF9715_01384</name>
</gene>
<evidence type="ECO:0000313" key="2">
    <source>
        <dbReference type="Proteomes" id="UP000004834"/>
    </source>
</evidence>
<protein>
    <submittedName>
        <fullName evidence="1">Uncharacterized protein</fullName>
    </submittedName>
</protein>
<name>A0AAV3F5A2_9FLAO</name>
<organism evidence="1 2">
    <name type="scientific">Myroides odoratimimus CIP 101113</name>
    <dbReference type="NCBI Taxonomy" id="883154"/>
    <lineage>
        <taxon>Bacteria</taxon>
        <taxon>Pseudomonadati</taxon>
        <taxon>Bacteroidota</taxon>
        <taxon>Flavobacteriia</taxon>
        <taxon>Flavobacteriales</taxon>
        <taxon>Flavobacteriaceae</taxon>
        <taxon>Myroides</taxon>
    </lineage>
</organism>
<accession>A0AAV3F5A2</accession>
<dbReference type="EMBL" id="AGEE01000011">
    <property type="protein sequence ID" value="EHO13229.1"/>
    <property type="molecule type" value="Genomic_DNA"/>
</dbReference>
<dbReference type="AlphaFoldDB" id="A0AAV3F5A2"/>
<sequence>MTEKFQYRLSQSQKNDIALNLIQVLEKKIEITELTRVFISNRILTSGNEKRKAFFDVWEIVLKNYLPKTRPIQFHSC</sequence>